<keyword evidence="2" id="KW-1185">Reference proteome</keyword>
<accession>A0ABV2YY73</accession>
<sequence length="336" mass="35364">MTQDTPLSPLPRTDGRSPLVTAHRLRERGVTAAETAGRCRPGGPWREVLPGVYLLHPGPPSTEERLRAAVLYAAERGPSVPYQGGGVRPGARAMLTGPAALALHGVAAAPPLPSLNRLHVLVGRGRRLRSAGFARVVRSAELPGPEEVDGLPVAPVARALADTVATLTDAAAVRHLVTEAVRDGHAEAAAVVGELRRARLAARPHVVDTVALLLAGDRGHAEDRLYALVRHHGLPDPLWNVGLRLPDGPHLGGVDAYWPAEAVAVEIDTAAPDGDGTLPGAAWIRKREQVERLGITVIRCTPDGLRRAPAEQAVVVRTALMAAADREPAAVVIAPR</sequence>
<reference evidence="1 2" key="1">
    <citation type="submission" date="2024-06" db="EMBL/GenBank/DDBJ databases">
        <title>The Natural Products Discovery Center: Release of the First 8490 Sequenced Strains for Exploring Actinobacteria Biosynthetic Diversity.</title>
        <authorList>
            <person name="Kalkreuter E."/>
            <person name="Kautsar S.A."/>
            <person name="Yang D."/>
            <person name="Bader C.D."/>
            <person name="Teijaro C.N."/>
            <person name="Fluegel L."/>
            <person name="Davis C.M."/>
            <person name="Simpson J.R."/>
            <person name="Lauterbach L."/>
            <person name="Steele A.D."/>
            <person name="Gui C."/>
            <person name="Meng S."/>
            <person name="Li G."/>
            <person name="Viehrig K."/>
            <person name="Ye F."/>
            <person name="Su P."/>
            <person name="Kiefer A.F."/>
            <person name="Nichols A."/>
            <person name="Cepeda A.J."/>
            <person name="Yan W."/>
            <person name="Fan B."/>
            <person name="Jiang Y."/>
            <person name="Adhikari A."/>
            <person name="Zheng C.-J."/>
            <person name="Schuster L."/>
            <person name="Cowan T.M."/>
            <person name="Smanski M.J."/>
            <person name="Chevrette M.G."/>
            <person name="De Carvalho L.P.S."/>
            <person name="Shen B."/>
        </authorList>
    </citation>
    <scope>NUCLEOTIDE SEQUENCE [LARGE SCALE GENOMIC DNA]</scope>
    <source>
        <strain evidence="1 2">NPDC033039</strain>
    </source>
</reference>
<dbReference type="Proteomes" id="UP001550853">
    <property type="component" value="Unassembled WGS sequence"/>
</dbReference>
<organism evidence="1 2">
    <name type="scientific">Streptomyces catenulae</name>
    <dbReference type="NCBI Taxonomy" id="66875"/>
    <lineage>
        <taxon>Bacteria</taxon>
        <taxon>Bacillati</taxon>
        <taxon>Actinomycetota</taxon>
        <taxon>Actinomycetes</taxon>
        <taxon>Kitasatosporales</taxon>
        <taxon>Streptomycetaceae</taxon>
        <taxon>Streptomyces</taxon>
    </lineage>
</organism>
<dbReference type="RefSeq" id="WP_030283942.1">
    <property type="nucleotide sequence ID" value="NZ_JBEZVI010000007.1"/>
</dbReference>
<evidence type="ECO:0008006" key="3">
    <source>
        <dbReference type="Google" id="ProtNLM"/>
    </source>
</evidence>
<gene>
    <name evidence="1" type="ORF">AB0E61_11455</name>
</gene>
<name>A0ABV2YY73_9ACTN</name>
<proteinExistence type="predicted"/>
<protein>
    <recommendedName>
        <fullName evidence="3">Transcriptional regulator, AbiEi antitoxin, Type IV TA system</fullName>
    </recommendedName>
</protein>
<dbReference type="EMBL" id="JBEZVI010000007">
    <property type="protein sequence ID" value="MEU3710697.1"/>
    <property type="molecule type" value="Genomic_DNA"/>
</dbReference>
<evidence type="ECO:0000313" key="1">
    <source>
        <dbReference type="EMBL" id="MEU3710697.1"/>
    </source>
</evidence>
<comment type="caution">
    <text evidence="1">The sequence shown here is derived from an EMBL/GenBank/DDBJ whole genome shotgun (WGS) entry which is preliminary data.</text>
</comment>
<evidence type="ECO:0000313" key="2">
    <source>
        <dbReference type="Proteomes" id="UP001550853"/>
    </source>
</evidence>